<sequence>MLNDSFSIENCKIINIDPTAYYISDFITEEDEKYIISNIYAAPKPKWTQLSNRRLQNWGGLPHNRGMIAEEIPNWLQKYLNNINSLNVMDGKKPNHVLVNEYLPGQGILPHLDGSLFYPTITTISVASHTILKFLEPSSSDDAVLKPVFKFLLEPRSLLVLKDRLFDYYLHSIDEVSEDVLDDSVVNLNMCSNKYVKGATLTRDTRISLTIRHVPKTTSFKINIGNKR</sequence>
<proteinExistence type="inferred from homology"/>
<evidence type="ECO:0000256" key="4">
    <source>
        <dbReference type="ARBA" id="ARBA00022723"/>
    </source>
</evidence>
<comment type="similarity">
    <text evidence="3">Belongs to the alkB family.</text>
</comment>
<accession>A0A6J1MRZ9</accession>
<evidence type="ECO:0000256" key="7">
    <source>
        <dbReference type="ARBA" id="ARBA00023004"/>
    </source>
</evidence>
<evidence type="ECO:0000256" key="1">
    <source>
        <dbReference type="ARBA" id="ARBA00001954"/>
    </source>
</evidence>
<evidence type="ECO:0000259" key="9">
    <source>
        <dbReference type="PROSITE" id="PS51471"/>
    </source>
</evidence>
<evidence type="ECO:0000313" key="10">
    <source>
        <dbReference type="Proteomes" id="UP001652582"/>
    </source>
</evidence>
<dbReference type="GO" id="GO:0046872">
    <property type="term" value="F:metal ion binding"/>
    <property type="evidence" value="ECO:0007669"/>
    <property type="project" value="UniProtKB-KW"/>
</dbReference>
<dbReference type="GO" id="GO:0005634">
    <property type="term" value="C:nucleus"/>
    <property type="evidence" value="ECO:0007669"/>
    <property type="project" value="UniProtKB-SubCell"/>
</dbReference>
<dbReference type="AlphaFoldDB" id="A0A6J1MRZ9"/>
<dbReference type="KEGG" id="bany:112044163"/>
<protein>
    <submittedName>
        <fullName evidence="11">Alpha-ketoglutarate-dependent dioxygenase alkB homolog 6</fullName>
    </submittedName>
</protein>
<evidence type="ECO:0000256" key="3">
    <source>
        <dbReference type="ARBA" id="ARBA00007879"/>
    </source>
</evidence>
<evidence type="ECO:0000256" key="8">
    <source>
        <dbReference type="ARBA" id="ARBA00023242"/>
    </source>
</evidence>
<feature type="domain" description="Fe2OG dioxygenase" evidence="9">
    <location>
        <begin position="93"/>
        <end position="215"/>
    </location>
</feature>
<comment type="cofactor">
    <cofactor evidence="1">
        <name>Fe(2+)</name>
        <dbReference type="ChEBI" id="CHEBI:29033"/>
    </cofactor>
</comment>
<keyword evidence="4" id="KW-0479">Metal-binding</keyword>
<dbReference type="Gene3D" id="2.60.120.590">
    <property type="entry name" value="Alpha-ketoglutarate-dependent dioxygenase AlkB-like"/>
    <property type="match status" value="1"/>
</dbReference>
<keyword evidence="5 11" id="KW-0223">Dioxygenase</keyword>
<gene>
    <name evidence="11" type="primary">LOC112044163</name>
</gene>
<dbReference type="InterPro" id="IPR037151">
    <property type="entry name" value="AlkB-like_sf"/>
</dbReference>
<dbReference type="OrthoDB" id="412814at2759"/>
<dbReference type="InterPro" id="IPR032862">
    <property type="entry name" value="ALKBH6"/>
</dbReference>
<keyword evidence="8" id="KW-0539">Nucleus</keyword>
<evidence type="ECO:0000313" key="11">
    <source>
        <dbReference type="RefSeq" id="XP_023935683.2"/>
    </source>
</evidence>
<dbReference type="PROSITE" id="PS51471">
    <property type="entry name" value="FE2OG_OXY"/>
    <property type="match status" value="1"/>
</dbReference>
<dbReference type="Pfam" id="PF13532">
    <property type="entry name" value="2OG-FeII_Oxy_2"/>
    <property type="match status" value="1"/>
</dbReference>
<reference evidence="11" key="1">
    <citation type="submission" date="2025-08" db="UniProtKB">
        <authorList>
            <consortium name="RefSeq"/>
        </authorList>
    </citation>
    <scope>IDENTIFICATION</scope>
</reference>
<keyword evidence="6" id="KW-0560">Oxidoreductase</keyword>
<organism evidence="10 11">
    <name type="scientific">Bicyclus anynana</name>
    <name type="common">Squinting bush brown butterfly</name>
    <dbReference type="NCBI Taxonomy" id="110368"/>
    <lineage>
        <taxon>Eukaryota</taxon>
        <taxon>Metazoa</taxon>
        <taxon>Ecdysozoa</taxon>
        <taxon>Arthropoda</taxon>
        <taxon>Hexapoda</taxon>
        <taxon>Insecta</taxon>
        <taxon>Pterygota</taxon>
        <taxon>Neoptera</taxon>
        <taxon>Endopterygota</taxon>
        <taxon>Lepidoptera</taxon>
        <taxon>Glossata</taxon>
        <taxon>Ditrysia</taxon>
        <taxon>Papilionoidea</taxon>
        <taxon>Nymphalidae</taxon>
        <taxon>Satyrinae</taxon>
        <taxon>Satyrini</taxon>
        <taxon>Mycalesina</taxon>
        <taxon>Bicyclus</taxon>
    </lineage>
</organism>
<dbReference type="InterPro" id="IPR005123">
    <property type="entry name" value="Oxoglu/Fe-dep_dioxygenase_dom"/>
</dbReference>
<keyword evidence="10" id="KW-1185">Reference proteome</keyword>
<dbReference type="InterPro" id="IPR027450">
    <property type="entry name" value="AlkB-like"/>
</dbReference>
<dbReference type="GeneID" id="112044163"/>
<evidence type="ECO:0000256" key="2">
    <source>
        <dbReference type="ARBA" id="ARBA00004123"/>
    </source>
</evidence>
<evidence type="ECO:0000256" key="6">
    <source>
        <dbReference type="ARBA" id="ARBA00023002"/>
    </source>
</evidence>
<dbReference type="GO" id="GO:0051213">
    <property type="term" value="F:dioxygenase activity"/>
    <property type="evidence" value="ECO:0007669"/>
    <property type="project" value="UniProtKB-KW"/>
</dbReference>
<dbReference type="Proteomes" id="UP001652582">
    <property type="component" value="Chromosome 13"/>
</dbReference>
<dbReference type="RefSeq" id="XP_023935683.2">
    <property type="nucleotide sequence ID" value="XM_024079915.2"/>
</dbReference>
<keyword evidence="7" id="KW-0408">Iron</keyword>
<name>A0A6J1MRZ9_BICAN</name>
<evidence type="ECO:0000256" key="5">
    <source>
        <dbReference type="ARBA" id="ARBA00022964"/>
    </source>
</evidence>
<comment type="subcellular location">
    <subcellularLocation>
        <location evidence="2">Nucleus</location>
    </subcellularLocation>
</comment>
<dbReference type="SUPFAM" id="SSF51197">
    <property type="entry name" value="Clavaminate synthase-like"/>
    <property type="match status" value="1"/>
</dbReference>
<dbReference type="PANTHER" id="PTHR46030:SF1">
    <property type="entry name" value="ALPHA-KETOGLUTARATE-DEPENDENT DIOXYGENASE ALKB HOMOLOG 6"/>
    <property type="match status" value="1"/>
</dbReference>
<dbReference type="PANTHER" id="PTHR46030">
    <property type="entry name" value="ALPHA-KETOGLUTARATE-DEPENDENT DIOXYGENASE ALKB HOMOLOG 6"/>
    <property type="match status" value="1"/>
</dbReference>